<feature type="domain" description="L-erythro-3,5-diaminohexanoate dehydrogenase N-terminal" evidence="1">
    <location>
        <begin position="13"/>
        <end position="158"/>
    </location>
</feature>
<gene>
    <name evidence="2" type="ORF">SAMN04488112_10945</name>
</gene>
<protein>
    <submittedName>
        <fullName evidence="2">L-erythro-3,5-diaminohexanoate dehydrogenase</fullName>
    </submittedName>
</protein>
<dbReference type="RefSeq" id="WP_218119245.1">
    <property type="nucleotide sequence ID" value="NZ_FMZA01000009.1"/>
</dbReference>
<keyword evidence="3" id="KW-1185">Reference proteome</keyword>
<dbReference type="Gene3D" id="3.90.180.10">
    <property type="entry name" value="Medium-chain alcohol dehydrogenases, catalytic domain"/>
    <property type="match status" value="1"/>
</dbReference>
<organism evidence="2 3">
    <name type="scientific">Melghirimyces thermohalophilus</name>
    <dbReference type="NCBI Taxonomy" id="1236220"/>
    <lineage>
        <taxon>Bacteria</taxon>
        <taxon>Bacillati</taxon>
        <taxon>Bacillota</taxon>
        <taxon>Bacilli</taxon>
        <taxon>Bacillales</taxon>
        <taxon>Thermoactinomycetaceae</taxon>
        <taxon>Melghirimyces</taxon>
    </lineage>
</organism>
<dbReference type="AlphaFoldDB" id="A0A1G6M7E4"/>
<dbReference type="Proteomes" id="UP000199387">
    <property type="component" value="Unassembled WGS sequence"/>
</dbReference>
<dbReference type="SUPFAM" id="SSF51735">
    <property type="entry name" value="NAD(P)-binding Rossmann-fold domains"/>
    <property type="match status" value="1"/>
</dbReference>
<dbReference type="Pfam" id="PF26370">
    <property type="entry name" value="KDD_N"/>
    <property type="match status" value="1"/>
</dbReference>
<evidence type="ECO:0000313" key="3">
    <source>
        <dbReference type="Proteomes" id="UP000199387"/>
    </source>
</evidence>
<dbReference type="InterPro" id="IPR036291">
    <property type="entry name" value="NAD(P)-bd_dom_sf"/>
</dbReference>
<dbReference type="Gene3D" id="3.40.50.720">
    <property type="entry name" value="NAD(P)-binding Rossmann-like Domain"/>
    <property type="match status" value="1"/>
</dbReference>
<proteinExistence type="predicted"/>
<evidence type="ECO:0000313" key="2">
    <source>
        <dbReference type="EMBL" id="SDC51419.1"/>
    </source>
</evidence>
<evidence type="ECO:0000259" key="1">
    <source>
        <dbReference type="Pfam" id="PF26370"/>
    </source>
</evidence>
<sequence length="350" mass="36891">MELKQEGHRFGVHRVMEPEGGLPQSAWKLDAEPVCHESELLIEVTRLNIDSASFNQMKEAAGGDPEGVKDRILNTVRERGKMHNPVTGSGGMLIGRVAKKGSSFSGQVQPGERIATLVSLSLTPLTLTAIDAVDMATGQVDVRGWAVLFASGPYALLPDDMSEALSLAVLDVCGAPAQVARILHSGQRVAVLGAGGKSGLLSLYQARRKVGASGQVLALETREAACQEIRSLGLADEVIPVDARDPVAVLDAVTRVTDGVLTDVTVNCVNVPDTELAAILATRDGGTVYYFSTAVRFTAAALGAEGLGKDVRMMIGNGYAPGHADLALNTLRESPELRAILEARYQVAAD</sequence>
<dbReference type="STRING" id="1236220.SAMN04488112_10945"/>
<dbReference type="InterPro" id="IPR058932">
    <property type="entry name" value="KDD_N"/>
</dbReference>
<name>A0A1G6M7E4_9BACL</name>
<dbReference type="EMBL" id="FMZA01000009">
    <property type="protein sequence ID" value="SDC51419.1"/>
    <property type="molecule type" value="Genomic_DNA"/>
</dbReference>
<accession>A0A1G6M7E4</accession>
<reference evidence="2 3" key="1">
    <citation type="submission" date="2016-10" db="EMBL/GenBank/DDBJ databases">
        <authorList>
            <person name="de Groot N.N."/>
        </authorList>
    </citation>
    <scope>NUCLEOTIDE SEQUENCE [LARGE SCALE GENOMIC DNA]</scope>
    <source>
        <strain evidence="2 3">DSM 45514</strain>
    </source>
</reference>